<name>A0ABX8EJM4_9ACTN</name>
<evidence type="ECO:0000256" key="1">
    <source>
        <dbReference type="SAM" id="MobiDB-lite"/>
    </source>
</evidence>
<dbReference type="EMBL" id="CP075371">
    <property type="protein sequence ID" value="QVT79292.1"/>
    <property type="molecule type" value="Genomic_DNA"/>
</dbReference>
<evidence type="ECO:0000313" key="2">
    <source>
        <dbReference type="EMBL" id="QVT79292.1"/>
    </source>
</evidence>
<protein>
    <submittedName>
        <fullName evidence="2">Uncharacterized protein</fullName>
    </submittedName>
</protein>
<organism evidence="2 3">
    <name type="scientific">Nocardioides aquaticus</name>
    <dbReference type="NCBI Taxonomy" id="160826"/>
    <lineage>
        <taxon>Bacteria</taxon>
        <taxon>Bacillati</taxon>
        <taxon>Actinomycetota</taxon>
        <taxon>Actinomycetes</taxon>
        <taxon>Propionibacteriales</taxon>
        <taxon>Nocardioidaceae</taxon>
        <taxon>Nocardioides</taxon>
    </lineage>
</organism>
<reference evidence="2 3" key="1">
    <citation type="submission" date="2021-05" db="EMBL/GenBank/DDBJ databases">
        <title>Complete genome of Nocardioides aquaticus KCTC 9944T isolated from meromictic and hypersaline Ekho Lake, Antarctica.</title>
        <authorList>
            <person name="Hwang K."/>
            <person name="Kim K.M."/>
            <person name="Choe H."/>
        </authorList>
    </citation>
    <scope>NUCLEOTIDE SEQUENCE [LARGE SCALE GENOMIC DNA]</scope>
    <source>
        <strain evidence="2 3">KCTC 9944</strain>
    </source>
</reference>
<accession>A0ABX8EJM4</accession>
<keyword evidence="3" id="KW-1185">Reference proteome</keyword>
<dbReference type="RefSeq" id="WP_214058767.1">
    <property type="nucleotide sequence ID" value="NZ_BAAAHS010000082.1"/>
</dbReference>
<gene>
    <name evidence="2" type="ORF">ENKNEFLB_01673</name>
</gene>
<feature type="region of interest" description="Disordered" evidence="1">
    <location>
        <begin position="87"/>
        <end position="110"/>
    </location>
</feature>
<proteinExistence type="predicted"/>
<evidence type="ECO:0000313" key="3">
    <source>
        <dbReference type="Proteomes" id="UP000679307"/>
    </source>
</evidence>
<sequence>MNREVVKDMASTQRTQHTIGMDAAQLQRSAQEISQLFDIAGREGKIIAGLTGGMDQLRAVHAVKHALATLTPAEVRAAMAYRHAYRRTMQPGPANQSVGQPSGRPAAKLS</sequence>
<dbReference type="Proteomes" id="UP000679307">
    <property type="component" value="Chromosome"/>
</dbReference>